<feature type="region of interest" description="Disordered" evidence="4">
    <location>
        <begin position="1"/>
        <end position="67"/>
    </location>
</feature>
<keyword evidence="3" id="KW-0539">Nucleus</keyword>
<dbReference type="Pfam" id="PF07052">
    <property type="entry name" value="Hep_59"/>
    <property type="match status" value="1"/>
</dbReference>
<comment type="subcellular location">
    <subcellularLocation>
        <location evidence="1">Nucleus</location>
    </subcellularLocation>
</comment>
<dbReference type="PANTHER" id="PTHR13486:SF2">
    <property type="entry name" value="SPLICING FACTOR C9ORF78"/>
    <property type="match status" value="1"/>
</dbReference>
<feature type="compositionally biased region" description="Basic and acidic residues" evidence="4">
    <location>
        <begin position="101"/>
        <end position="115"/>
    </location>
</feature>
<evidence type="ECO:0008006" key="7">
    <source>
        <dbReference type="Google" id="ProtNLM"/>
    </source>
</evidence>
<dbReference type="Proteomes" id="UP000324022">
    <property type="component" value="Unassembled WGS sequence"/>
</dbReference>
<dbReference type="OrthoDB" id="5627at2759"/>
<dbReference type="AlphaFoldDB" id="A0A5C3EF59"/>
<sequence>MNSEAGPSTAPSQSPLFKKRGKSHTTSRISTAVIDDPQPSTTAATTTTTDSADSANATTQQEEDEISVQDLIALRSLMRKPTGIELERLNNGDRKKKKQQKEKSVAQHEEERWEQQMKSGGLMAVSATAAGDDEESEEEDGSKARRLVRKNNFQGETGTVDVDKHMMAYIEEEMKKRNATTNPSSSSSSSSNLDQTALVSAVNNPEDALYALAEKYKELSRSIRPEQTQEEREGNVALSAAMLSSIPEVDLGIDTRMKNIQDTERAKRQFYETKRNKDANGDASVDEAFANARFQRQRPRANNSDFHHRPSNAAQQNGGYDGTNRGEKKQLATDQLVLDRFKKRQRNFR</sequence>
<evidence type="ECO:0000313" key="6">
    <source>
        <dbReference type="Proteomes" id="UP000324022"/>
    </source>
</evidence>
<reference evidence="5 6" key="1">
    <citation type="submission" date="2018-03" db="EMBL/GenBank/DDBJ databases">
        <authorList>
            <person name="Guldener U."/>
        </authorList>
    </citation>
    <scope>NUCLEOTIDE SEQUENCE [LARGE SCALE GENOMIC DNA]</scope>
    <source>
        <strain evidence="5 6">NBRC100155</strain>
    </source>
</reference>
<accession>A0A5C3EF59</accession>
<feature type="region of interest" description="Disordered" evidence="4">
    <location>
        <begin position="79"/>
        <end position="195"/>
    </location>
</feature>
<dbReference type="InterPro" id="IPR010756">
    <property type="entry name" value="Tls1-like"/>
</dbReference>
<keyword evidence="6" id="KW-1185">Reference proteome</keyword>
<feature type="compositionally biased region" description="Polar residues" evidence="4">
    <location>
        <begin position="1"/>
        <end position="15"/>
    </location>
</feature>
<evidence type="ECO:0000313" key="5">
    <source>
        <dbReference type="EMBL" id="SPO29118.1"/>
    </source>
</evidence>
<dbReference type="GO" id="GO:0005681">
    <property type="term" value="C:spliceosomal complex"/>
    <property type="evidence" value="ECO:0007669"/>
    <property type="project" value="TreeGrafter"/>
</dbReference>
<evidence type="ECO:0000256" key="1">
    <source>
        <dbReference type="ARBA" id="ARBA00004123"/>
    </source>
</evidence>
<proteinExistence type="inferred from homology"/>
<evidence type="ECO:0000256" key="2">
    <source>
        <dbReference type="ARBA" id="ARBA00007643"/>
    </source>
</evidence>
<name>A0A5C3EF59_9BASI</name>
<feature type="region of interest" description="Disordered" evidence="4">
    <location>
        <begin position="289"/>
        <end position="349"/>
    </location>
</feature>
<feature type="compositionally biased region" description="Low complexity" evidence="4">
    <location>
        <begin position="40"/>
        <end position="59"/>
    </location>
</feature>
<dbReference type="EMBL" id="OOIN01000027">
    <property type="protein sequence ID" value="SPO29118.1"/>
    <property type="molecule type" value="Genomic_DNA"/>
</dbReference>
<feature type="compositionally biased region" description="Acidic residues" evidence="4">
    <location>
        <begin position="131"/>
        <end position="140"/>
    </location>
</feature>
<dbReference type="PANTHER" id="PTHR13486">
    <property type="entry name" value="TELOMERE LENGTH AND SILENCING PROTEIN 1 TLS1 FAMILY MEMBER"/>
    <property type="match status" value="1"/>
</dbReference>
<protein>
    <recommendedName>
        <fullName evidence="7">Hepatocellular carcinoma-associated antigen 59-domain-containing protein</fullName>
    </recommendedName>
</protein>
<evidence type="ECO:0000256" key="3">
    <source>
        <dbReference type="ARBA" id="ARBA00023242"/>
    </source>
</evidence>
<gene>
    <name evidence="5" type="ORF">UTRI_06067</name>
</gene>
<comment type="similarity">
    <text evidence="2">Belongs to the TLS1 family.</text>
</comment>
<dbReference type="GO" id="GO:0000398">
    <property type="term" value="P:mRNA splicing, via spliceosome"/>
    <property type="evidence" value="ECO:0007669"/>
    <property type="project" value="TreeGrafter"/>
</dbReference>
<feature type="compositionally biased region" description="Basic and acidic residues" evidence="4">
    <location>
        <begin position="161"/>
        <end position="176"/>
    </location>
</feature>
<evidence type="ECO:0000256" key="4">
    <source>
        <dbReference type="SAM" id="MobiDB-lite"/>
    </source>
</evidence>
<organism evidence="5 6">
    <name type="scientific">Ustilago trichophora</name>
    <dbReference type="NCBI Taxonomy" id="86804"/>
    <lineage>
        <taxon>Eukaryota</taxon>
        <taxon>Fungi</taxon>
        <taxon>Dikarya</taxon>
        <taxon>Basidiomycota</taxon>
        <taxon>Ustilaginomycotina</taxon>
        <taxon>Ustilaginomycetes</taxon>
        <taxon>Ustilaginales</taxon>
        <taxon>Ustilaginaceae</taxon>
        <taxon>Ustilago</taxon>
    </lineage>
</organism>